<dbReference type="GO" id="GO:0005737">
    <property type="term" value="C:cytoplasm"/>
    <property type="evidence" value="ECO:0000318"/>
    <property type="project" value="GO_Central"/>
</dbReference>
<feature type="domain" description="Bet v I/Major latex protein" evidence="3">
    <location>
        <begin position="2"/>
        <end position="94"/>
    </location>
</feature>
<reference evidence="4 5" key="1">
    <citation type="journal article" date="2013" name="Proc. Natl. Acad. Sci. U.S.A.">
        <title>Fine-scale variation in meiotic recombination in Mimulus inferred from population shotgun sequencing.</title>
        <authorList>
            <person name="Hellsten U."/>
            <person name="Wright K.M."/>
            <person name="Jenkins J."/>
            <person name="Shu S."/>
            <person name="Yuan Y."/>
            <person name="Wessler S.R."/>
            <person name="Schmutz J."/>
            <person name="Willis J.H."/>
            <person name="Rokhsar D.S."/>
        </authorList>
    </citation>
    <scope>NUCLEOTIDE SEQUENCE [LARGE SCALE GENOMIC DNA]</scope>
    <source>
        <strain evidence="5">cv. DUN x IM62</strain>
    </source>
</reference>
<dbReference type="OrthoDB" id="1879545at2759"/>
<dbReference type="InterPro" id="IPR000916">
    <property type="entry name" value="Bet_v_I/MLP"/>
</dbReference>
<dbReference type="GO" id="GO:0006952">
    <property type="term" value="P:defense response"/>
    <property type="evidence" value="ECO:0007669"/>
    <property type="project" value="InterPro"/>
</dbReference>
<evidence type="ECO:0000259" key="3">
    <source>
        <dbReference type="Pfam" id="PF00407"/>
    </source>
</evidence>
<proteinExistence type="inferred from homology"/>
<keyword evidence="5" id="KW-1185">Reference proteome</keyword>
<dbReference type="GO" id="GO:0005634">
    <property type="term" value="C:nucleus"/>
    <property type="evidence" value="ECO:0000318"/>
    <property type="project" value="GO_Central"/>
</dbReference>
<dbReference type="InterPro" id="IPR050279">
    <property type="entry name" value="Plant_def-hormone_signal"/>
</dbReference>
<name>A0A022QXQ9_ERYGU</name>
<dbReference type="Proteomes" id="UP000030748">
    <property type="component" value="Unassembled WGS sequence"/>
</dbReference>
<gene>
    <name evidence="4" type="ORF">MIMGU_mgv1a025652mg</name>
</gene>
<keyword evidence="2" id="KW-0017">Alkaloid metabolism</keyword>
<dbReference type="InterPro" id="IPR023393">
    <property type="entry name" value="START-like_dom_sf"/>
</dbReference>
<dbReference type="EMBL" id="KI630853">
    <property type="protein sequence ID" value="EYU32389.1"/>
    <property type="molecule type" value="Genomic_DNA"/>
</dbReference>
<protein>
    <recommendedName>
        <fullName evidence="3">Bet v I/Major latex protein domain-containing protein</fullName>
    </recommendedName>
</protein>
<dbReference type="Pfam" id="PF00407">
    <property type="entry name" value="Bet_v_1"/>
    <property type="match status" value="1"/>
</dbReference>
<dbReference type="OMA" id="YINPENC"/>
<dbReference type="STRING" id="4155.A0A022QXQ9"/>
<dbReference type="PANTHER" id="PTHR31213:SF19">
    <property type="entry name" value="BET V I_MAJOR LATEX PROTEIN DOMAIN-CONTAINING PROTEIN"/>
    <property type="match status" value="1"/>
</dbReference>
<dbReference type="KEGG" id="egt:105963543"/>
<dbReference type="GO" id="GO:0009820">
    <property type="term" value="P:alkaloid metabolic process"/>
    <property type="evidence" value="ECO:0007669"/>
    <property type="project" value="UniProtKB-KW"/>
</dbReference>
<evidence type="ECO:0000313" key="5">
    <source>
        <dbReference type="Proteomes" id="UP000030748"/>
    </source>
</evidence>
<accession>A0A022QXQ9</accession>
<evidence type="ECO:0000256" key="1">
    <source>
        <dbReference type="ARBA" id="ARBA00009744"/>
    </source>
</evidence>
<dbReference type="GO" id="GO:0010427">
    <property type="term" value="F:abscisic acid binding"/>
    <property type="evidence" value="ECO:0000318"/>
    <property type="project" value="GO_Central"/>
</dbReference>
<dbReference type="AlphaFoldDB" id="A0A022QXQ9"/>
<dbReference type="PANTHER" id="PTHR31213">
    <property type="entry name" value="OS08G0374000 PROTEIN-RELATED"/>
    <property type="match status" value="1"/>
</dbReference>
<dbReference type="GO" id="GO:0004864">
    <property type="term" value="F:protein phosphatase inhibitor activity"/>
    <property type="evidence" value="ECO:0000318"/>
    <property type="project" value="GO_Central"/>
</dbReference>
<evidence type="ECO:0000256" key="2">
    <source>
        <dbReference type="ARBA" id="ARBA00022589"/>
    </source>
</evidence>
<organism evidence="4 5">
    <name type="scientific">Erythranthe guttata</name>
    <name type="common">Yellow monkey flower</name>
    <name type="synonym">Mimulus guttatus</name>
    <dbReference type="NCBI Taxonomy" id="4155"/>
    <lineage>
        <taxon>Eukaryota</taxon>
        <taxon>Viridiplantae</taxon>
        <taxon>Streptophyta</taxon>
        <taxon>Embryophyta</taxon>
        <taxon>Tracheophyta</taxon>
        <taxon>Spermatophyta</taxon>
        <taxon>Magnoliopsida</taxon>
        <taxon>eudicotyledons</taxon>
        <taxon>Gunneridae</taxon>
        <taxon>Pentapetalae</taxon>
        <taxon>asterids</taxon>
        <taxon>lamiids</taxon>
        <taxon>Lamiales</taxon>
        <taxon>Phrymaceae</taxon>
        <taxon>Erythranthe</taxon>
    </lineage>
</organism>
<dbReference type="Gene3D" id="3.30.530.20">
    <property type="match status" value="1"/>
</dbReference>
<dbReference type="PhylomeDB" id="A0A022QXQ9"/>
<evidence type="ECO:0000313" key="4">
    <source>
        <dbReference type="EMBL" id="EYU32389.1"/>
    </source>
</evidence>
<dbReference type="SUPFAM" id="SSF55961">
    <property type="entry name" value="Bet v1-like"/>
    <property type="match status" value="1"/>
</dbReference>
<dbReference type="GO" id="GO:0038023">
    <property type="term" value="F:signaling receptor activity"/>
    <property type="evidence" value="ECO:0000318"/>
    <property type="project" value="GO_Central"/>
</dbReference>
<sequence>MVSKIEVVQGEGGVGTILELFFLPGRKDMTSYKEKCTMVDDEKRVKETEVLEGGFLDLGFTLYRVRYEVIEKEEKMCVTRVTIEYDVREEFAANVALVSIQPIVVIMEAVARHLTQNNPN</sequence>
<dbReference type="GO" id="GO:0009738">
    <property type="term" value="P:abscisic acid-activated signaling pathway"/>
    <property type="evidence" value="ECO:0000318"/>
    <property type="project" value="GO_Central"/>
</dbReference>
<dbReference type="eggNOG" id="ENOG502S1E8">
    <property type="taxonomic scope" value="Eukaryota"/>
</dbReference>
<comment type="similarity">
    <text evidence="1">Belongs to the BetVI family.</text>
</comment>